<reference evidence="1 2" key="1">
    <citation type="submission" date="2016-09" db="EMBL/GenBank/DDBJ databases">
        <title>Extensive genetic diversity and differential bi-allelic expression allows diatom success in the polar Southern Ocean.</title>
        <authorList>
            <consortium name="DOE Joint Genome Institute"/>
            <person name="Mock T."/>
            <person name="Otillar R.P."/>
            <person name="Strauss J."/>
            <person name="Dupont C."/>
            <person name="Frickenhaus S."/>
            <person name="Maumus F."/>
            <person name="Mcmullan M."/>
            <person name="Sanges R."/>
            <person name="Schmutz J."/>
            <person name="Toseland A."/>
            <person name="Valas R."/>
            <person name="Veluchamy A."/>
            <person name="Ward B.J."/>
            <person name="Allen A."/>
            <person name="Barry K."/>
            <person name="Falciatore A."/>
            <person name="Ferrante M."/>
            <person name="Fortunato A.E."/>
            <person name="Gloeckner G."/>
            <person name="Gruber A."/>
            <person name="Hipkin R."/>
            <person name="Janech M."/>
            <person name="Kroth P."/>
            <person name="Leese F."/>
            <person name="Lindquist E."/>
            <person name="Lyon B.R."/>
            <person name="Martin J."/>
            <person name="Mayer C."/>
            <person name="Parker M."/>
            <person name="Quesneville H."/>
            <person name="Raymond J."/>
            <person name="Uhlig C."/>
            <person name="Valentin K.U."/>
            <person name="Worden A.Z."/>
            <person name="Armbrust E.V."/>
            <person name="Bowler C."/>
            <person name="Green B."/>
            <person name="Moulton V."/>
            <person name="Van Oosterhout C."/>
            <person name="Grigoriev I."/>
        </authorList>
    </citation>
    <scope>NUCLEOTIDE SEQUENCE [LARGE SCALE GENOMIC DNA]</scope>
    <source>
        <strain evidence="1 2">CCMP1102</strain>
    </source>
</reference>
<organism evidence="1 2">
    <name type="scientific">Fragilariopsis cylindrus CCMP1102</name>
    <dbReference type="NCBI Taxonomy" id="635003"/>
    <lineage>
        <taxon>Eukaryota</taxon>
        <taxon>Sar</taxon>
        <taxon>Stramenopiles</taxon>
        <taxon>Ochrophyta</taxon>
        <taxon>Bacillariophyta</taxon>
        <taxon>Bacillariophyceae</taxon>
        <taxon>Bacillariophycidae</taxon>
        <taxon>Bacillariales</taxon>
        <taxon>Bacillariaceae</taxon>
        <taxon>Fragilariopsis</taxon>
    </lineage>
</organism>
<sequence>MNANNEEDHRQQAATAANAARATRAVNRAVTRAAAIAADDDVDVAADVDAAALVARFGRVDVVAADVDAAAVAAAPPPASFLGLYDHIRVNILNYLGETNDELITLTLISKQVYEDCQQPGIEWKIIPTIEIKPRQQAGSTLALLPQLCNYLNTRLYLTSYTHMKQLCNRHNIRRYHCTHMRVYDVHILEEDQAFADIPKSIAFDSILSLDISLSKPVVVPKLLPNTLANILPNLREINLSNLCTNSVGIGIYSVGHVLNNIPHLEKLTWNNFIDYYDDASARLSGWDMREAKNLKEIIMDNFNSEFRMPIWIIDNTRNTCLFFYCSQALERVSIRNLIWGSMYCRQKILIKFVRNVPTLRWFRSDLSEENMIMLRLERPDIEFLN</sequence>
<gene>
    <name evidence="1" type="ORF">FRACYDRAFT_240726</name>
</gene>
<accession>A0A1E7F8N8</accession>
<dbReference type="InParanoid" id="A0A1E7F8N8"/>
<evidence type="ECO:0000313" key="2">
    <source>
        <dbReference type="Proteomes" id="UP000095751"/>
    </source>
</evidence>
<dbReference type="AlphaFoldDB" id="A0A1E7F8N8"/>
<keyword evidence="2" id="KW-1185">Reference proteome</keyword>
<dbReference type="KEGG" id="fcy:FRACYDRAFT_240726"/>
<protein>
    <submittedName>
        <fullName evidence="1">Uncharacterized protein</fullName>
    </submittedName>
</protein>
<dbReference type="EMBL" id="KV784360">
    <property type="protein sequence ID" value="OEU14193.1"/>
    <property type="molecule type" value="Genomic_DNA"/>
</dbReference>
<name>A0A1E7F8N8_9STRA</name>
<proteinExistence type="predicted"/>
<evidence type="ECO:0000313" key="1">
    <source>
        <dbReference type="EMBL" id="OEU14193.1"/>
    </source>
</evidence>
<dbReference type="Proteomes" id="UP000095751">
    <property type="component" value="Unassembled WGS sequence"/>
</dbReference>
<dbReference type="OrthoDB" id="549243at2759"/>